<dbReference type="PANTHER" id="PTHR43130:SF2">
    <property type="entry name" value="DJ-1_PFPI DOMAIN-CONTAINING PROTEIN"/>
    <property type="match status" value="1"/>
</dbReference>
<gene>
    <name evidence="2" type="ORF">BC008_02140</name>
    <name evidence="3" type="ORF">BC008_02230</name>
</gene>
<evidence type="ECO:0000259" key="1">
    <source>
        <dbReference type="Pfam" id="PF01965"/>
    </source>
</evidence>
<dbReference type="GO" id="GO:0016740">
    <property type="term" value="F:transferase activity"/>
    <property type="evidence" value="ECO:0007669"/>
    <property type="project" value="UniProtKB-KW"/>
</dbReference>
<name>A0A0V7ZX09_9CYAN</name>
<evidence type="ECO:0000313" key="4">
    <source>
        <dbReference type="Proteomes" id="UP000053372"/>
    </source>
</evidence>
<evidence type="ECO:0000313" key="2">
    <source>
        <dbReference type="EMBL" id="KST68896.1"/>
    </source>
</evidence>
<proteinExistence type="predicted"/>
<dbReference type="EMBL" id="LMTZ01000043">
    <property type="protein sequence ID" value="KST68914.1"/>
    <property type="molecule type" value="Genomic_DNA"/>
</dbReference>
<dbReference type="InterPro" id="IPR029062">
    <property type="entry name" value="Class_I_gatase-like"/>
</dbReference>
<keyword evidence="4" id="KW-1185">Reference proteome</keyword>
<comment type="caution">
    <text evidence="3">The sequence shown here is derived from an EMBL/GenBank/DDBJ whole genome shotgun (WGS) entry which is preliminary data.</text>
</comment>
<dbReference type="InterPro" id="IPR052158">
    <property type="entry name" value="INH-QAR"/>
</dbReference>
<dbReference type="PANTHER" id="PTHR43130">
    <property type="entry name" value="ARAC-FAMILY TRANSCRIPTIONAL REGULATOR"/>
    <property type="match status" value="1"/>
</dbReference>
<dbReference type="GO" id="GO:0006355">
    <property type="term" value="P:regulation of DNA-templated transcription"/>
    <property type="evidence" value="ECO:0007669"/>
    <property type="project" value="TreeGrafter"/>
</dbReference>
<keyword evidence="3" id="KW-0808">Transferase</keyword>
<sequence>MNDEVKYHIGLVMYPGMTQLDLTGPHQVFAFFPNTVIHLIWKSLETVISSEGLKILPSTTFDDCPRLDVICVPGGRGQVEMMEDEQVLKFLRSQAKDAKYITSVCTGSMILAAAGLLQGYRAACHWLFRDYLKMLGVEVSTERVVIDRNRITGGGITAGIDFALVIAAQLYDEDTAKRLQLILEYNPAPPFNTGSPETAGTVLVGKIKQFAGELLSVNLAATERVSKRLSLLS</sequence>
<dbReference type="SUPFAM" id="SSF52317">
    <property type="entry name" value="Class I glutamine amidotransferase-like"/>
    <property type="match status" value="1"/>
</dbReference>
<accession>A0A0V7ZX09</accession>
<dbReference type="Pfam" id="PF01965">
    <property type="entry name" value="DJ-1_PfpI"/>
    <property type="match status" value="1"/>
</dbReference>
<feature type="domain" description="DJ-1/PfpI" evidence="1">
    <location>
        <begin position="11"/>
        <end position="168"/>
    </location>
</feature>
<keyword evidence="3" id="KW-0315">Glutamine amidotransferase</keyword>
<dbReference type="Gene3D" id="3.40.50.880">
    <property type="match status" value="1"/>
</dbReference>
<protein>
    <submittedName>
        <fullName evidence="3">Glutamine amidotransferase</fullName>
    </submittedName>
</protein>
<reference evidence="3 4" key="1">
    <citation type="journal article" date="2015" name="Genome Announc.">
        <title>Draft Genome of the Euendolithic (true boring) Cyanobacterium Mastigocoleus testarum strain BC008.</title>
        <authorList>
            <person name="Guida B.S."/>
            <person name="Garcia-Pichel F."/>
        </authorList>
    </citation>
    <scope>NUCLEOTIDE SEQUENCE [LARGE SCALE GENOMIC DNA]</scope>
    <source>
        <strain evidence="3 4">BC008</strain>
    </source>
</reference>
<dbReference type="CDD" id="cd03139">
    <property type="entry name" value="GATase1_PfpI_2"/>
    <property type="match status" value="1"/>
</dbReference>
<dbReference type="InterPro" id="IPR002818">
    <property type="entry name" value="DJ-1/PfpI"/>
</dbReference>
<dbReference type="RefSeq" id="WP_027845485.1">
    <property type="nucleotide sequence ID" value="NZ_LMTZ01000043.1"/>
</dbReference>
<evidence type="ECO:0000313" key="3">
    <source>
        <dbReference type="EMBL" id="KST68914.1"/>
    </source>
</evidence>
<dbReference type="Proteomes" id="UP000053372">
    <property type="component" value="Unassembled WGS sequence"/>
</dbReference>
<dbReference type="EMBL" id="LMTZ01000044">
    <property type="protein sequence ID" value="KST68896.1"/>
    <property type="molecule type" value="Genomic_DNA"/>
</dbReference>
<dbReference type="AlphaFoldDB" id="A0A0V7ZX09"/>
<dbReference type="OrthoDB" id="6382410at2"/>
<organism evidence="3 4">
    <name type="scientific">Mastigocoleus testarum BC008</name>
    <dbReference type="NCBI Taxonomy" id="371196"/>
    <lineage>
        <taxon>Bacteria</taxon>
        <taxon>Bacillati</taxon>
        <taxon>Cyanobacteriota</taxon>
        <taxon>Cyanophyceae</taxon>
        <taxon>Nostocales</taxon>
        <taxon>Hapalosiphonaceae</taxon>
        <taxon>Mastigocoleus</taxon>
    </lineage>
</organism>